<feature type="compositionally biased region" description="Basic residues" evidence="3">
    <location>
        <begin position="29"/>
        <end position="38"/>
    </location>
</feature>
<feature type="signal peptide" evidence="4">
    <location>
        <begin position="1"/>
        <end position="22"/>
    </location>
</feature>
<feature type="region of interest" description="Disordered" evidence="3">
    <location>
        <begin position="26"/>
        <end position="45"/>
    </location>
</feature>
<evidence type="ECO:0000259" key="5">
    <source>
        <dbReference type="Pfam" id="PF01764"/>
    </source>
</evidence>
<name>A0A433DJ47_9FUNG</name>
<dbReference type="CDD" id="cd00519">
    <property type="entry name" value="Lipase_3"/>
    <property type="match status" value="1"/>
</dbReference>
<accession>A0A433DJ47</accession>
<dbReference type="Proteomes" id="UP000268093">
    <property type="component" value="Unassembled WGS sequence"/>
</dbReference>
<organism evidence="6 7">
    <name type="scientific">Jimgerdemannia flammicorona</name>
    <dbReference type="NCBI Taxonomy" id="994334"/>
    <lineage>
        <taxon>Eukaryota</taxon>
        <taxon>Fungi</taxon>
        <taxon>Fungi incertae sedis</taxon>
        <taxon>Mucoromycota</taxon>
        <taxon>Mucoromycotina</taxon>
        <taxon>Endogonomycetes</taxon>
        <taxon>Endogonales</taxon>
        <taxon>Endogonaceae</taxon>
        <taxon>Jimgerdemannia</taxon>
    </lineage>
</organism>
<dbReference type="SUPFAM" id="SSF53474">
    <property type="entry name" value="alpha/beta-Hydrolases"/>
    <property type="match status" value="1"/>
</dbReference>
<dbReference type="PANTHER" id="PTHR46640">
    <property type="entry name" value="TRIACYLGLYCEROL LIPASE, PUTATIVE (AFU_ORTHOLOGUE AFUA_6G06510)-RELATED"/>
    <property type="match status" value="1"/>
</dbReference>
<keyword evidence="7" id="KW-1185">Reference proteome</keyword>
<comment type="caution">
    <text evidence="6">The sequence shown here is derived from an EMBL/GenBank/DDBJ whole genome shotgun (WGS) entry which is preliminary data.</text>
</comment>
<evidence type="ECO:0000256" key="2">
    <source>
        <dbReference type="ARBA" id="ARBA00022801"/>
    </source>
</evidence>
<sequence>MAPLKFLTFFIAVLAAAQLITAAPSRNAPKGHKKHNHKPVSGAEAVQTGEPTGIQLPKNTPQANGLATNWTYSPRTSGPKSFISDGSPDSTAFVSTLQTYARLASLAYCDFKSAFTCRSYCDMFPGITLIKAFNTPNTTTAGYIARDDSSKTIYLAYRGSQSLMSFIQDSQITYSNYPAAPGTRVHTGFLQSFQDARDIVYNTVVDEMNNHPGYTLYLVGHSLGGAEAVLQTLDFAQNAGYNSSNMMTYTFGQPRVGDAAFSSYVNSLSLNFIRSINQNDIVPHLPPLPLGFVHHVGEHWTENPKGDVVSNSQIPPAKLIKSVL</sequence>
<dbReference type="GO" id="GO:0016787">
    <property type="term" value="F:hydrolase activity"/>
    <property type="evidence" value="ECO:0007669"/>
    <property type="project" value="UniProtKB-KW"/>
</dbReference>
<proteinExistence type="predicted"/>
<gene>
    <name evidence="6" type="ORF">BC936DRAFT_137230</name>
</gene>
<dbReference type="InterPro" id="IPR051299">
    <property type="entry name" value="AB_hydrolase_lip/est"/>
</dbReference>
<evidence type="ECO:0000256" key="3">
    <source>
        <dbReference type="SAM" id="MobiDB-lite"/>
    </source>
</evidence>
<dbReference type="EMBL" id="RBNI01001108">
    <property type="protein sequence ID" value="RUP50882.1"/>
    <property type="molecule type" value="Genomic_DNA"/>
</dbReference>
<dbReference type="OrthoDB" id="438440at2759"/>
<evidence type="ECO:0000313" key="7">
    <source>
        <dbReference type="Proteomes" id="UP000268093"/>
    </source>
</evidence>
<evidence type="ECO:0000256" key="4">
    <source>
        <dbReference type="SAM" id="SignalP"/>
    </source>
</evidence>
<feature type="domain" description="Fungal lipase-type" evidence="5">
    <location>
        <begin position="155"/>
        <end position="288"/>
    </location>
</feature>
<dbReference type="Gene3D" id="3.40.50.1820">
    <property type="entry name" value="alpha/beta hydrolase"/>
    <property type="match status" value="1"/>
</dbReference>
<keyword evidence="2 6" id="KW-0378">Hydrolase</keyword>
<keyword evidence="1 4" id="KW-0732">Signal</keyword>
<dbReference type="Pfam" id="PF01764">
    <property type="entry name" value="Lipase_3"/>
    <property type="match status" value="1"/>
</dbReference>
<dbReference type="GO" id="GO:0006629">
    <property type="term" value="P:lipid metabolic process"/>
    <property type="evidence" value="ECO:0007669"/>
    <property type="project" value="InterPro"/>
</dbReference>
<dbReference type="AlphaFoldDB" id="A0A433DJ47"/>
<evidence type="ECO:0000313" key="6">
    <source>
        <dbReference type="EMBL" id="RUP50882.1"/>
    </source>
</evidence>
<reference evidence="6 7" key="1">
    <citation type="journal article" date="2018" name="New Phytol.">
        <title>Phylogenomics of Endogonaceae and evolution of mycorrhizas within Mucoromycota.</title>
        <authorList>
            <person name="Chang Y."/>
            <person name="Desiro A."/>
            <person name="Na H."/>
            <person name="Sandor L."/>
            <person name="Lipzen A."/>
            <person name="Clum A."/>
            <person name="Barry K."/>
            <person name="Grigoriev I.V."/>
            <person name="Martin F.M."/>
            <person name="Stajich J.E."/>
            <person name="Smith M.E."/>
            <person name="Bonito G."/>
            <person name="Spatafora J.W."/>
        </authorList>
    </citation>
    <scope>NUCLEOTIDE SEQUENCE [LARGE SCALE GENOMIC DNA]</scope>
    <source>
        <strain evidence="6 7">GMNB39</strain>
    </source>
</reference>
<evidence type="ECO:0000256" key="1">
    <source>
        <dbReference type="ARBA" id="ARBA00022729"/>
    </source>
</evidence>
<dbReference type="PANTHER" id="PTHR46640:SF1">
    <property type="entry name" value="FUNGAL LIPASE-LIKE DOMAIN-CONTAINING PROTEIN-RELATED"/>
    <property type="match status" value="1"/>
</dbReference>
<dbReference type="InterPro" id="IPR029058">
    <property type="entry name" value="AB_hydrolase_fold"/>
</dbReference>
<dbReference type="InterPro" id="IPR002921">
    <property type="entry name" value="Fungal_lipase-type"/>
</dbReference>
<protein>
    <submittedName>
        <fullName evidence="6">Alpha/Beta hydrolase protein</fullName>
    </submittedName>
</protein>
<feature type="chain" id="PRO_5019371913" evidence="4">
    <location>
        <begin position="23"/>
        <end position="324"/>
    </location>
</feature>